<proteinExistence type="predicted"/>
<protein>
    <submittedName>
        <fullName evidence="1">Uncharacterized protein</fullName>
    </submittedName>
</protein>
<name>A0A8J3BP11_9FLAO</name>
<sequence length="52" mass="6167">MILMTWFFFVMYKAKCTKFLIVFKLWAKKIPPKAGFKCYVMTDYMSSASLNP</sequence>
<dbReference type="AlphaFoldDB" id="A0A8J3BP11"/>
<evidence type="ECO:0000313" key="2">
    <source>
        <dbReference type="Proteomes" id="UP000612329"/>
    </source>
</evidence>
<keyword evidence="2" id="KW-1185">Reference proteome</keyword>
<accession>A0A8J3BP11</accession>
<gene>
    <name evidence="1" type="ORF">GCM10007962_19550</name>
</gene>
<dbReference type="Proteomes" id="UP000612329">
    <property type="component" value="Unassembled WGS sequence"/>
</dbReference>
<evidence type="ECO:0000313" key="1">
    <source>
        <dbReference type="EMBL" id="GGK25363.1"/>
    </source>
</evidence>
<reference evidence="1" key="2">
    <citation type="submission" date="2020-09" db="EMBL/GenBank/DDBJ databases">
        <authorList>
            <person name="Sun Q."/>
            <person name="Ohkuma M."/>
        </authorList>
    </citation>
    <scope>NUCLEOTIDE SEQUENCE</scope>
    <source>
        <strain evidence="1">JCM 12862</strain>
    </source>
</reference>
<organism evidence="1 2">
    <name type="scientific">Yeosuana aromativorans</name>
    <dbReference type="NCBI Taxonomy" id="288019"/>
    <lineage>
        <taxon>Bacteria</taxon>
        <taxon>Pseudomonadati</taxon>
        <taxon>Bacteroidota</taxon>
        <taxon>Flavobacteriia</taxon>
        <taxon>Flavobacteriales</taxon>
        <taxon>Flavobacteriaceae</taxon>
        <taxon>Yeosuana</taxon>
    </lineage>
</organism>
<reference evidence="1" key="1">
    <citation type="journal article" date="2014" name="Int. J. Syst. Evol. Microbiol.">
        <title>Complete genome sequence of Corynebacterium casei LMG S-19264T (=DSM 44701T), isolated from a smear-ripened cheese.</title>
        <authorList>
            <consortium name="US DOE Joint Genome Institute (JGI-PGF)"/>
            <person name="Walter F."/>
            <person name="Albersmeier A."/>
            <person name="Kalinowski J."/>
            <person name="Ruckert C."/>
        </authorList>
    </citation>
    <scope>NUCLEOTIDE SEQUENCE</scope>
    <source>
        <strain evidence="1">JCM 12862</strain>
    </source>
</reference>
<dbReference type="EMBL" id="BMNR01000004">
    <property type="protein sequence ID" value="GGK25363.1"/>
    <property type="molecule type" value="Genomic_DNA"/>
</dbReference>
<comment type="caution">
    <text evidence="1">The sequence shown here is derived from an EMBL/GenBank/DDBJ whole genome shotgun (WGS) entry which is preliminary data.</text>
</comment>